<evidence type="ECO:0000313" key="6">
    <source>
        <dbReference type="EMBL" id="GED21303.1"/>
    </source>
</evidence>
<name>A0A4Y4EVY7_9GAMM</name>
<dbReference type="InterPro" id="IPR029052">
    <property type="entry name" value="Metallo-depent_PP-like"/>
</dbReference>
<dbReference type="Proteomes" id="UP000319812">
    <property type="component" value="Unassembled WGS sequence"/>
</dbReference>
<dbReference type="InterPro" id="IPR004843">
    <property type="entry name" value="Calcineurin-like_PHP"/>
</dbReference>
<evidence type="ECO:0000256" key="1">
    <source>
        <dbReference type="ARBA" id="ARBA00022723"/>
    </source>
</evidence>
<evidence type="ECO:0000256" key="2">
    <source>
        <dbReference type="ARBA" id="ARBA00022801"/>
    </source>
</evidence>
<comment type="similarity">
    <text evidence="4">Belongs to the cyclic nucleotide phosphodiesterase class-III family.</text>
</comment>
<evidence type="ECO:0000256" key="3">
    <source>
        <dbReference type="ARBA" id="ARBA00023004"/>
    </source>
</evidence>
<evidence type="ECO:0000259" key="5">
    <source>
        <dbReference type="Pfam" id="PF00149"/>
    </source>
</evidence>
<accession>A0A4Y4EVY7</accession>
<keyword evidence="2" id="KW-0378">Hydrolase</keyword>
<dbReference type="InterPro" id="IPR050884">
    <property type="entry name" value="CNP_phosphodiesterase-III"/>
</dbReference>
<dbReference type="AlphaFoldDB" id="A0A4Y4EVY7"/>
<dbReference type="PANTHER" id="PTHR42988:SF2">
    <property type="entry name" value="CYCLIC NUCLEOTIDE PHOSPHODIESTERASE CBUA0032-RELATED"/>
    <property type="match status" value="1"/>
</dbReference>
<organism evidence="6 7">
    <name type="scientific">Halomonas halmophila</name>
    <dbReference type="NCBI Taxonomy" id="252"/>
    <lineage>
        <taxon>Bacteria</taxon>
        <taxon>Pseudomonadati</taxon>
        <taxon>Pseudomonadota</taxon>
        <taxon>Gammaproteobacteria</taxon>
        <taxon>Oceanospirillales</taxon>
        <taxon>Halomonadaceae</taxon>
        <taxon>Halomonas</taxon>
    </lineage>
</organism>
<evidence type="ECO:0000256" key="4">
    <source>
        <dbReference type="ARBA" id="ARBA00025742"/>
    </source>
</evidence>
<dbReference type="SUPFAM" id="SSF56300">
    <property type="entry name" value="Metallo-dependent phosphatases"/>
    <property type="match status" value="1"/>
</dbReference>
<keyword evidence="1" id="KW-0479">Metal-binding</keyword>
<evidence type="ECO:0000313" key="7">
    <source>
        <dbReference type="Proteomes" id="UP000319812"/>
    </source>
</evidence>
<keyword evidence="3" id="KW-0408">Iron</keyword>
<dbReference type="Gene3D" id="3.60.21.10">
    <property type="match status" value="1"/>
</dbReference>
<dbReference type="RefSeq" id="WP_170214815.1">
    <property type="nucleotide sequence ID" value="NZ_BJOC01000006.1"/>
</dbReference>
<keyword evidence="7" id="KW-1185">Reference proteome</keyword>
<dbReference type="Pfam" id="PF00149">
    <property type="entry name" value="Metallophos"/>
    <property type="match status" value="1"/>
</dbReference>
<gene>
    <name evidence="6" type="primary">cpdA</name>
    <name evidence="6" type="ORF">HHA01_02800</name>
</gene>
<proteinExistence type="inferred from homology"/>
<feature type="domain" description="Calcineurin-like phosphoesterase" evidence="5">
    <location>
        <begin position="1"/>
        <end position="183"/>
    </location>
</feature>
<dbReference type="EMBL" id="BJOC01000006">
    <property type="protein sequence ID" value="GED21303.1"/>
    <property type="molecule type" value="Genomic_DNA"/>
</dbReference>
<dbReference type="PANTHER" id="PTHR42988">
    <property type="entry name" value="PHOSPHOHYDROLASE"/>
    <property type="match status" value="1"/>
</dbReference>
<dbReference type="GO" id="GO:0016787">
    <property type="term" value="F:hydrolase activity"/>
    <property type="evidence" value="ECO:0007669"/>
    <property type="project" value="UniProtKB-KW"/>
</dbReference>
<reference evidence="6 7" key="1">
    <citation type="submission" date="2019-06" db="EMBL/GenBank/DDBJ databases">
        <title>Whole genome shotgun sequence of Halomonas halmophila NBRC 15537.</title>
        <authorList>
            <person name="Hosoyama A."/>
            <person name="Uohara A."/>
            <person name="Ohji S."/>
            <person name="Ichikawa N."/>
        </authorList>
    </citation>
    <scope>NUCLEOTIDE SEQUENCE [LARGE SCALE GENOMIC DNA]</scope>
    <source>
        <strain evidence="6 7">NBRC 15537</strain>
    </source>
</reference>
<protein>
    <submittedName>
        <fullName evidence="6">3',5'-cyclic adenosine monophosphate phosphodiesterase CpdA</fullName>
    </submittedName>
</protein>
<dbReference type="GO" id="GO:0046872">
    <property type="term" value="F:metal ion binding"/>
    <property type="evidence" value="ECO:0007669"/>
    <property type="project" value="UniProtKB-KW"/>
</dbReference>
<comment type="caution">
    <text evidence="6">The sequence shown here is derived from an EMBL/GenBank/DDBJ whole genome shotgun (WGS) entry which is preliminary data.</text>
</comment>
<sequence length="249" mass="27298">MRLIQVSDCHLHADPAARSRTGNPYRQWCRVLDEVARYQPDMLLVTGDISQDDSQASYVLAERELARLECPWYWLPGNHDVPALMQQFQAPTTRVDLGSVDMLLLNTQVIGEAHGKLGPERLAALDAELSRSQRAPLLAMHHPPLAVGSAWIDALGLVDAAEFWQVLAAHEPVEAIFCGHVHQAFDTRQALPRGEVPVHACPSTSDQFLPGSRAFAVDSEALPGFRIIDLPPSADNGAVSTRVVRVPLP</sequence>